<feature type="transmembrane region" description="Helical" evidence="7">
    <location>
        <begin position="93"/>
        <end position="116"/>
    </location>
</feature>
<keyword evidence="5 7" id="KW-1133">Transmembrane helix</keyword>
<keyword evidence="6 7" id="KW-0472">Membrane</keyword>
<reference evidence="8 9" key="1">
    <citation type="submission" date="2014-07" db="EMBL/GenBank/DDBJ databases">
        <title>Methanogenic archaea and the global carbon cycle.</title>
        <authorList>
            <person name="Henriksen J.R."/>
            <person name="Luke J."/>
            <person name="Reinhart S."/>
            <person name="Benedict M.N."/>
            <person name="Youngblut N.D."/>
            <person name="Metcalf M.E."/>
            <person name="Whitaker R.J."/>
            <person name="Metcalf W.W."/>
        </authorList>
    </citation>
    <scope>NUCLEOTIDE SEQUENCE [LARGE SCALE GENOMIC DNA]</scope>
    <source>
        <strain evidence="8 9">Z-761</strain>
    </source>
</reference>
<comment type="subcellular location">
    <subcellularLocation>
        <location evidence="1">Cell membrane</location>
        <topology evidence="1">Multi-pass membrane protein</topology>
    </subcellularLocation>
</comment>
<dbReference type="AlphaFoldDB" id="A0A0E3Q6J7"/>
<dbReference type="RefSeq" id="WP_198146757.1">
    <property type="nucleotide sequence ID" value="NZ_CP009520.1"/>
</dbReference>
<dbReference type="GeneID" id="24811473"/>
<gene>
    <name evidence="8" type="ORF">MSVAZ_2951</name>
</gene>
<evidence type="ECO:0000256" key="1">
    <source>
        <dbReference type="ARBA" id="ARBA00004651"/>
    </source>
</evidence>
<keyword evidence="9" id="KW-1185">Reference proteome</keyword>
<dbReference type="PATRIC" id="fig|1434123.4.peg.3622"/>
<dbReference type="STRING" id="1434123.MSVAZ_2951"/>
<evidence type="ECO:0008006" key="10">
    <source>
        <dbReference type="Google" id="ProtNLM"/>
    </source>
</evidence>
<protein>
    <recommendedName>
        <fullName evidence="10">Permease</fullName>
    </recommendedName>
</protein>
<proteinExistence type="inferred from homology"/>
<evidence type="ECO:0000256" key="2">
    <source>
        <dbReference type="ARBA" id="ARBA00006386"/>
    </source>
</evidence>
<feature type="transmembrane region" description="Helical" evidence="7">
    <location>
        <begin position="56"/>
        <end position="73"/>
    </location>
</feature>
<feature type="transmembrane region" description="Helical" evidence="7">
    <location>
        <begin position="123"/>
        <end position="142"/>
    </location>
</feature>
<dbReference type="HOGENOM" id="CLU_101297_0_1_2"/>
<evidence type="ECO:0000313" key="8">
    <source>
        <dbReference type="EMBL" id="AKB45220.1"/>
    </source>
</evidence>
<dbReference type="GO" id="GO:0005886">
    <property type="term" value="C:plasma membrane"/>
    <property type="evidence" value="ECO:0007669"/>
    <property type="project" value="UniProtKB-SubCell"/>
</dbReference>
<dbReference type="InterPro" id="IPR005524">
    <property type="entry name" value="DUF318"/>
</dbReference>
<organism evidence="8 9">
    <name type="scientific">Methanosarcina vacuolata Z-761</name>
    <dbReference type="NCBI Taxonomy" id="1434123"/>
    <lineage>
        <taxon>Archaea</taxon>
        <taxon>Methanobacteriati</taxon>
        <taxon>Methanobacteriota</taxon>
        <taxon>Stenosarchaea group</taxon>
        <taxon>Methanomicrobia</taxon>
        <taxon>Methanosarcinales</taxon>
        <taxon>Methanosarcinaceae</taxon>
        <taxon>Methanosarcina</taxon>
    </lineage>
</organism>
<feature type="transmembrane region" description="Helical" evidence="7">
    <location>
        <begin position="148"/>
        <end position="170"/>
    </location>
</feature>
<evidence type="ECO:0000256" key="5">
    <source>
        <dbReference type="ARBA" id="ARBA00022989"/>
    </source>
</evidence>
<dbReference type="EMBL" id="CP009520">
    <property type="protein sequence ID" value="AKB45220.1"/>
    <property type="molecule type" value="Genomic_DNA"/>
</dbReference>
<evidence type="ECO:0000256" key="7">
    <source>
        <dbReference type="SAM" id="Phobius"/>
    </source>
</evidence>
<dbReference type="Proteomes" id="UP000033096">
    <property type="component" value="Chromosome"/>
</dbReference>
<evidence type="ECO:0000313" key="9">
    <source>
        <dbReference type="Proteomes" id="UP000033096"/>
    </source>
</evidence>
<evidence type="ECO:0000256" key="3">
    <source>
        <dbReference type="ARBA" id="ARBA00022475"/>
    </source>
</evidence>
<dbReference type="Pfam" id="PF03773">
    <property type="entry name" value="ArsP_1"/>
    <property type="match status" value="1"/>
</dbReference>
<keyword evidence="3" id="KW-1003">Cell membrane</keyword>
<accession>A0A0E3Q6J7</accession>
<name>A0A0E3Q6J7_9EURY</name>
<feature type="transmembrane region" description="Helical" evidence="7">
    <location>
        <begin position="20"/>
        <end position="36"/>
    </location>
</feature>
<comment type="similarity">
    <text evidence="2">Belongs to the UPF0718 family.</text>
</comment>
<evidence type="ECO:0000256" key="6">
    <source>
        <dbReference type="ARBA" id="ARBA00023136"/>
    </source>
</evidence>
<sequence>MISNENNAMNPGISTMLKKYRFAIGLALVIAAIYFTNRSVGTEAFGISVSNTKEMLSLLPPVFILVGLLDVWVPKETIIRDMGEDSGWKGILMALFLGSAAAGPLYVAFPITALLLRKRARLAYILFFLGVWSTTKLPILLYEISYMGLKFTAIHAAVGLPFFLLFSIIIEKVMPEDSRESLYRKAEMELP</sequence>
<keyword evidence="4 7" id="KW-0812">Transmembrane</keyword>
<evidence type="ECO:0000256" key="4">
    <source>
        <dbReference type="ARBA" id="ARBA00022692"/>
    </source>
</evidence>
<dbReference type="KEGG" id="mvc:MSVAZ_2951"/>